<dbReference type="PANTHER" id="PTHR37423:SF2">
    <property type="entry name" value="MEMBRANE-BOUND LYTIC MUREIN TRANSGLYCOSYLASE C"/>
    <property type="match status" value="1"/>
</dbReference>
<dbReference type="InterPro" id="IPR008258">
    <property type="entry name" value="Transglycosylase_SLT_dom_1"/>
</dbReference>
<dbReference type="EMBL" id="JARXRN010000028">
    <property type="protein sequence ID" value="MDH5831736.1"/>
    <property type="molecule type" value="Genomic_DNA"/>
</dbReference>
<dbReference type="EC" id="4.2.2.n1" evidence="3"/>
<keyword evidence="3" id="KW-0456">Lyase</keyword>
<name>A0ABT6JNS1_9GAMM</name>
<sequence length="293" mass="31226">MRPDVQKAMALQDGRAGETRVGGGILAGVRRHAPAGRIATGLACLLATTAGVAPPAEARTVYRCVRDGTVSLATAPEPGSKCEAKQIDDNAVQTPNLWGAMGVFSGTLYEREQDGRLVYSTRNLPGSRVFLRFTAVTPPGEPAHEGLGQVGAPRLEPFAAEFRAAAKSTGVEDAWLRAVAHAESAFDADAVSSKGAQGVMQLMPDVVADYGVDDPFDARQSIRAGARHLRALLRRYRDDRTLALAAYNAGIGTVDRYGGVPPYAETQAYIAKVQALHARYREAMGIRVERPAQ</sequence>
<dbReference type="CDD" id="cd00254">
    <property type="entry name" value="LT-like"/>
    <property type="match status" value="1"/>
</dbReference>
<organism evidence="3 4">
    <name type="scientific">Luteimonas rhizosphaericola</name>
    <dbReference type="NCBI Taxonomy" id="3042024"/>
    <lineage>
        <taxon>Bacteria</taxon>
        <taxon>Pseudomonadati</taxon>
        <taxon>Pseudomonadota</taxon>
        <taxon>Gammaproteobacteria</taxon>
        <taxon>Lysobacterales</taxon>
        <taxon>Lysobacteraceae</taxon>
        <taxon>Luteimonas</taxon>
    </lineage>
</organism>
<dbReference type="InterPro" id="IPR023346">
    <property type="entry name" value="Lysozyme-like_dom_sf"/>
</dbReference>
<dbReference type="SUPFAM" id="SSF53955">
    <property type="entry name" value="Lysozyme-like"/>
    <property type="match status" value="1"/>
</dbReference>
<comment type="caution">
    <text evidence="3">The sequence shown here is derived from an EMBL/GenBank/DDBJ whole genome shotgun (WGS) entry which is preliminary data.</text>
</comment>
<gene>
    <name evidence="3" type="ORF">QFW80_14535</name>
</gene>
<proteinExistence type="inferred from homology"/>
<dbReference type="GO" id="GO:0016829">
    <property type="term" value="F:lyase activity"/>
    <property type="evidence" value="ECO:0007669"/>
    <property type="project" value="UniProtKB-KW"/>
</dbReference>
<dbReference type="RefSeq" id="WP_280602697.1">
    <property type="nucleotide sequence ID" value="NZ_JARXRN010000028.1"/>
</dbReference>
<feature type="domain" description="Transglycosylase SLT" evidence="2">
    <location>
        <begin position="162"/>
        <end position="259"/>
    </location>
</feature>
<dbReference type="PANTHER" id="PTHR37423">
    <property type="entry name" value="SOLUBLE LYTIC MUREIN TRANSGLYCOSYLASE-RELATED"/>
    <property type="match status" value="1"/>
</dbReference>
<evidence type="ECO:0000259" key="2">
    <source>
        <dbReference type="Pfam" id="PF01464"/>
    </source>
</evidence>
<dbReference type="Proteomes" id="UP001156831">
    <property type="component" value="Unassembled WGS sequence"/>
</dbReference>
<evidence type="ECO:0000313" key="3">
    <source>
        <dbReference type="EMBL" id="MDH5831736.1"/>
    </source>
</evidence>
<dbReference type="Pfam" id="PF01464">
    <property type="entry name" value="SLT"/>
    <property type="match status" value="1"/>
</dbReference>
<dbReference type="Gene3D" id="1.10.530.10">
    <property type="match status" value="1"/>
</dbReference>
<accession>A0ABT6JNS1</accession>
<reference evidence="3 4" key="1">
    <citation type="submission" date="2023-04" db="EMBL/GenBank/DDBJ databases">
        <title>Luteimonas sp. M1R5S18.</title>
        <authorList>
            <person name="Sun J.-Q."/>
        </authorList>
    </citation>
    <scope>NUCLEOTIDE SEQUENCE [LARGE SCALE GENOMIC DNA]</scope>
    <source>
        <strain evidence="3 4">M1R5S18</strain>
    </source>
</reference>
<evidence type="ECO:0000313" key="4">
    <source>
        <dbReference type="Proteomes" id="UP001156831"/>
    </source>
</evidence>
<comment type="similarity">
    <text evidence="1">Belongs to the transglycosylase Slt family.</text>
</comment>
<protein>
    <submittedName>
        <fullName evidence="3">Lytic transglycosylase domain-containing protein</fullName>
        <ecNumber evidence="3">4.2.2.n1</ecNumber>
    </submittedName>
</protein>
<evidence type="ECO:0000256" key="1">
    <source>
        <dbReference type="ARBA" id="ARBA00007734"/>
    </source>
</evidence>
<keyword evidence="4" id="KW-1185">Reference proteome</keyword>